<feature type="signal peptide" evidence="5">
    <location>
        <begin position="1"/>
        <end position="29"/>
    </location>
</feature>
<evidence type="ECO:0000313" key="8">
    <source>
        <dbReference type="EMBL" id="SFC37278.1"/>
    </source>
</evidence>
<evidence type="ECO:0000256" key="2">
    <source>
        <dbReference type="ARBA" id="ARBA00022729"/>
    </source>
</evidence>
<dbReference type="InterPro" id="IPR029058">
    <property type="entry name" value="AB_hydrolase_fold"/>
</dbReference>
<evidence type="ECO:0000259" key="7">
    <source>
        <dbReference type="Pfam" id="PF08386"/>
    </source>
</evidence>
<dbReference type="InterPro" id="IPR013595">
    <property type="entry name" value="Pept_S33_TAP-like_C"/>
</dbReference>
<dbReference type="InterPro" id="IPR051601">
    <property type="entry name" value="Serine_prot/Carboxylest_S33"/>
</dbReference>
<evidence type="ECO:0000256" key="4">
    <source>
        <dbReference type="SAM" id="MobiDB-lite"/>
    </source>
</evidence>
<dbReference type="STRING" id="910347.SAMN05421773_103111"/>
<dbReference type="PANTHER" id="PTHR43248:SF29">
    <property type="entry name" value="TRIPEPTIDYL AMINOPEPTIDASE"/>
    <property type="match status" value="1"/>
</dbReference>
<evidence type="ECO:0000256" key="3">
    <source>
        <dbReference type="ARBA" id="ARBA00022801"/>
    </source>
</evidence>
<sequence length="563" mass="59850">MSAKKATVLAAVCGTAMVPLLAAAPPVAAAPAAGETAAARRGVETAAARAATAGVDWRPCPEEERLPRPVECGTVTVPLDYADPAGETIELHLSRLPAAGPAEERQGSLVYNPGGPGGNGMVFPLYPLALDDPLWQDLSQAYDFVGFAPRGVAPSAPLSCQDPEEFTRGPNPAPAVPSFGFKRKMNDRAAAYAAGCHDHRGEDLAHFSTPAAARDLHVIRAALGEERLTYFGVSYGTYLGAVYATLFPGSVRRMVLDSVVNPDPALIWYRSNLLQSRAFEFRWQDWKEWVAGHHEVYGLGEDADQVQRAFDDARAALGREPLGGTVGPKELHNTFLAAAYTQRLWPALAETLAAYRTGDTGPLYRRARPATGPAAAEAENGNAVYTAVECNDAPWPREWGRWDADHTAMALIAPFETWENGWLNLPCAYWPVPFGRPVDVRARPGELAPVLLLQSTEDAATPYAGALEARRRLPGSSLVVEENSGEHGVAGGNDCVDALLTGYLLDGRTPGEQTRCPGRPLPEPSGTAVSGAASTPVSGAADATASGVRLATRFGHRALLPPR</sequence>
<feature type="domain" description="Peptidase S33 tripeptidyl aminopeptidase-like C-terminal" evidence="7">
    <location>
        <begin position="418"/>
        <end position="516"/>
    </location>
</feature>
<evidence type="ECO:0000259" key="6">
    <source>
        <dbReference type="Pfam" id="PF00561"/>
    </source>
</evidence>
<dbReference type="Proteomes" id="UP000199207">
    <property type="component" value="Unassembled WGS sequence"/>
</dbReference>
<gene>
    <name evidence="8" type="ORF">SAMN05421773_103111</name>
</gene>
<comment type="similarity">
    <text evidence="1">Belongs to the peptidase S33 family.</text>
</comment>
<accession>A0A1I1ISI3</accession>
<evidence type="ECO:0000256" key="5">
    <source>
        <dbReference type="SAM" id="SignalP"/>
    </source>
</evidence>
<keyword evidence="3 8" id="KW-0378">Hydrolase</keyword>
<keyword evidence="2 5" id="KW-0732">Signal</keyword>
<dbReference type="GO" id="GO:0016787">
    <property type="term" value="F:hydrolase activity"/>
    <property type="evidence" value="ECO:0007669"/>
    <property type="project" value="UniProtKB-KW"/>
</dbReference>
<evidence type="ECO:0000256" key="1">
    <source>
        <dbReference type="ARBA" id="ARBA00010088"/>
    </source>
</evidence>
<keyword evidence="9" id="KW-1185">Reference proteome</keyword>
<feature type="chain" id="PRO_5011458286" evidence="5">
    <location>
        <begin position="30"/>
        <end position="563"/>
    </location>
</feature>
<dbReference type="Gene3D" id="3.40.50.1820">
    <property type="entry name" value="alpha/beta hydrolase"/>
    <property type="match status" value="1"/>
</dbReference>
<protein>
    <submittedName>
        <fullName evidence="8">Alpha/beta hydrolase fold</fullName>
    </submittedName>
</protein>
<dbReference type="Pfam" id="PF08386">
    <property type="entry name" value="Abhydrolase_4"/>
    <property type="match status" value="1"/>
</dbReference>
<proteinExistence type="inferred from homology"/>
<reference evidence="8 9" key="1">
    <citation type="submission" date="2016-10" db="EMBL/GenBank/DDBJ databases">
        <authorList>
            <person name="de Groot N.N."/>
        </authorList>
    </citation>
    <scope>NUCLEOTIDE SEQUENCE [LARGE SCALE GENOMIC DNA]</scope>
    <source>
        <strain evidence="8 9">CGMCC 4.5739</strain>
    </source>
</reference>
<name>A0A1I1ISI3_9ACTN</name>
<dbReference type="EMBL" id="FOLM01000003">
    <property type="protein sequence ID" value="SFC37278.1"/>
    <property type="molecule type" value="Genomic_DNA"/>
</dbReference>
<organism evidence="8 9">
    <name type="scientific">Streptomyces aidingensis</name>
    <dbReference type="NCBI Taxonomy" id="910347"/>
    <lineage>
        <taxon>Bacteria</taxon>
        <taxon>Bacillati</taxon>
        <taxon>Actinomycetota</taxon>
        <taxon>Actinomycetes</taxon>
        <taxon>Kitasatosporales</taxon>
        <taxon>Streptomycetaceae</taxon>
        <taxon>Streptomyces</taxon>
    </lineage>
</organism>
<evidence type="ECO:0000313" key="9">
    <source>
        <dbReference type="Proteomes" id="UP000199207"/>
    </source>
</evidence>
<feature type="region of interest" description="Disordered" evidence="4">
    <location>
        <begin position="509"/>
        <end position="539"/>
    </location>
</feature>
<dbReference type="SUPFAM" id="SSF53474">
    <property type="entry name" value="alpha/beta-Hydrolases"/>
    <property type="match status" value="1"/>
</dbReference>
<dbReference type="InterPro" id="IPR000073">
    <property type="entry name" value="AB_hydrolase_1"/>
</dbReference>
<dbReference type="Pfam" id="PF00561">
    <property type="entry name" value="Abhydrolase_1"/>
    <property type="match status" value="1"/>
</dbReference>
<dbReference type="PANTHER" id="PTHR43248">
    <property type="entry name" value="2-SUCCINYL-6-HYDROXY-2,4-CYCLOHEXADIENE-1-CARBOXYLATE SYNTHASE"/>
    <property type="match status" value="1"/>
</dbReference>
<dbReference type="AlphaFoldDB" id="A0A1I1ISI3"/>
<feature type="domain" description="AB hydrolase-1" evidence="6">
    <location>
        <begin position="109"/>
        <end position="288"/>
    </location>
</feature>